<evidence type="ECO:0000256" key="1">
    <source>
        <dbReference type="ARBA" id="ARBA00004370"/>
    </source>
</evidence>
<evidence type="ECO:0000256" key="2">
    <source>
        <dbReference type="ARBA" id="ARBA00022692"/>
    </source>
</evidence>
<sequence length="116" mass="13443">MFLCSFSRPDVALLWFLIPLKAIKHLMCDQYRWLTIKIVTALLLLAILGLFLYNMPGRPDIALLWFLIPFKAAKHLICDQYRWLTIKIVTALLLLAILALFLYNMPGYMVKKMLGA</sequence>
<dbReference type="Pfam" id="PF16165">
    <property type="entry name" value="Ferlin_C"/>
    <property type="match status" value="1"/>
</dbReference>
<keyword evidence="4 6" id="KW-1133">Transmembrane helix</keyword>
<dbReference type="PANTHER" id="PTHR12546:SF32">
    <property type="entry name" value="OTOFERLIN"/>
    <property type="match status" value="1"/>
</dbReference>
<dbReference type="InterPro" id="IPR032362">
    <property type="entry name" value="Ferlin_C"/>
</dbReference>
<protein>
    <submittedName>
        <fullName evidence="8">Otoferlin-like</fullName>
    </submittedName>
</protein>
<dbReference type="Proteomes" id="UP001178508">
    <property type="component" value="Chromosome 15"/>
</dbReference>
<keyword evidence="5 6" id="KW-0472">Membrane</keyword>
<dbReference type="GO" id="GO:0048787">
    <property type="term" value="C:presynaptic active zone membrane"/>
    <property type="evidence" value="ECO:0007669"/>
    <property type="project" value="TreeGrafter"/>
</dbReference>
<dbReference type="PANTHER" id="PTHR12546">
    <property type="entry name" value="FER-1-LIKE"/>
    <property type="match status" value="1"/>
</dbReference>
<evidence type="ECO:0000256" key="3">
    <source>
        <dbReference type="ARBA" id="ARBA00022737"/>
    </source>
</evidence>
<dbReference type="GO" id="GO:0016082">
    <property type="term" value="P:synaptic vesicle priming"/>
    <property type="evidence" value="ECO:0007669"/>
    <property type="project" value="TreeGrafter"/>
</dbReference>
<dbReference type="GO" id="GO:0030672">
    <property type="term" value="C:synaptic vesicle membrane"/>
    <property type="evidence" value="ECO:0007669"/>
    <property type="project" value="TreeGrafter"/>
</dbReference>
<feature type="transmembrane region" description="Helical" evidence="6">
    <location>
        <begin position="32"/>
        <end position="53"/>
    </location>
</feature>
<accession>A0AAV1GLE5</accession>
<evidence type="ECO:0000256" key="6">
    <source>
        <dbReference type="SAM" id="Phobius"/>
    </source>
</evidence>
<evidence type="ECO:0000256" key="4">
    <source>
        <dbReference type="ARBA" id="ARBA00022989"/>
    </source>
</evidence>
<feature type="transmembrane region" description="Helical" evidence="6">
    <location>
        <begin position="83"/>
        <end position="103"/>
    </location>
</feature>
<keyword evidence="2 6" id="KW-0812">Transmembrane</keyword>
<proteinExistence type="predicted"/>
<dbReference type="GO" id="GO:0005509">
    <property type="term" value="F:calcium ion binding"/>
    <property type="evidence" value="ECO:0007669"/>
    <property type="project" value="TreeGrafter"/>
</dbReference>
<name>A0AAV1GLE5_XYRNO</name>
<evidence type="ECO:0000259" key="7">
    <source>
        <dbReference type="Pfam" id="PF16165"/>
    </source>
</evidence>
<reference evidence="8" key="1">
    <citation type="submission" date="2023-08" db="EMBL/GenBank/DDBJ databases">
        <authorList>
            <person name="Alioto T."/>
            <person name="Alioto T."/>
            <person name="Gomez Garrido J."/>
        </authorList>
    </citation>
    <scope>NUCLEOTIDE SEQUENCE</scope>
</reference>
<dbReference type="GO" id="GO:0007009">
    <property type="term" value="P:plasma membrane organization"/>
    <property type="evidence" value="ECO:0007669"/>
    <property type="project" value="TreeGrafter"/>
</dbReference>
<keyword evidence="3" id="KW-0677">Repeat</keyword>
<organism evidence="8 9">
    <name type="scientific">Xyrichtys novacula</name>
    <name type="common">Pearly razorfish</name>
    <name type="synonym">Hemipteronotus novacula</name>
    <dbReference type="NCBI Taxonomy" id="13765"/>
    <lineage>
        <taxon>Eukaryota</taxon>
        <taxon>Metazoa</taxon>
        <taxon>Chordata</taxon>
        <taxon>Craniata</taxon>
        <taxon>Vertebrata</taxon>
        <taxon>Euteleostomi</taxon>
        <taxon>Actinopterygii</taxon>
        <taxon>Neopterygii</taxon>
        <taxon>Teleostei</taxon>
        <taxon>Neoteleostei</taxon>
        <taxon>Acanthomorphata</taxon>
        <taxon>Eupercaria</taxon>
        <taxon>Labriformes</taxon>
        <taxon>Labridae</taxon>
        <taxon>Xyrichtys</taxon>
    </lineage>
</organism>
<dbReference type="EMBL" id="OY660878">
    <property type="protein sequence ID" value="CAJ1074495.1"/>
    <property type="molecule type" value="Genomic_DNA"/>
</dbReference>
<dbReference type="GO" id="GO:0035612">
    <property type="term" value="F:AP-2 adaptor complex binding"/>
    <property type="evidence" value="ECO:0007669"/>
    <property type="project" value="TreeGrafter"/>
</dbReference>
<keyword evidence="9" id="KW-1185">Reference proteome</keyword>
<dbReference type="AlphaFoldDB" id="A0AAV1GLE5"/>
<dbReference type="InterPro" id="IPR037721">
    <property type="entry name" value="Ferlin"/>
</dbReference>
<comment type="subcellular location">
    <subcellularLocation>
        <location evidence="1">Membrane</location>
    </subcellularLocation>
</comment>
<evidence type="ECO:0000313" key="8">
    <source>
        <dbReference type="EMBL" id="CAJ1074495.1"/>
    </source>
</evidence>
<evidence type="ECO:0000256" key="5">
    <source>
        <dbReference type="ARBA" id="ARBA00023136"/>
    </source>
</evidence>
<gene>
    <name evidence="8" type="ORF">XNOV1_A015319</name>
</gene>
<feature type="domain" description="Ferlin C-terminal" evidence="7">
    <location>
        <begin position="55"/>
        <end position="113"/>
    </location>
</feature>
<evidence type="ECO:0000313" key="9">
    <source>
        <dbReference type="Proteomes" id="UP001178508"/>
    </source>
</evidence>